<protein>
    <submittedName>
        <fullName evidence="1">Uncharacterized protein</fullName>
    </submittedName>
</protein>
<reference evidence="1" key="1">
    <citation type="submission" date="2022-07" db="EMBL/GenBank/DDBJ databases">
        <title>Genome Sequence of Phlebia brevispora.</title>
        <authorList>
            <person name="Buettner E."/>
        </authorList>
    </citation>
    <scope>NUCLEOTIDE SEQUENCE</scope>
    <source>
        <strain evidence="1">MPL23</strain>
    </source>
</reference>
<organism evidence="1 2">
    <name type="scientific">Phlebia brevispora</name>
    <dbReference type="NCBI Taxonomy" id="194682"/>
    <lineage>
        <taxon>Eukaryota</taxon>
        <taxon>Fungi</taxon>
        <taxon>Dikarya</taxon>
        <taxon>Basidiomycota</taxon>
        <taxon>Agaricomycotina</taxon>
        <taxon>Agaricomycetes</taxon>
        <taxon>Polyporales</taxon>
        <taxon>Meruliaceae</taxon>
        <taxon>Phlebia</taxon>
    </lineage>
</organism>
<comment type="caution">
    <text evidence="1">The sequence shown here is derived from an EMBL/GenBank/DDBJ whole genome shotgun (WGS) entry which is preliminary data.</text>
</comment>
<dbReference type="EMBL" id="JANHOG010002742">
    <property type="protein sequence ID" value="KAJ3520412.1"/>
    <property type="molecule type" value="Genomic_DNA"/>
</dbReference>
<gene>
    <name evidence="1" type="ORF">NM688_g9165</name>
</gene>
<proteinExistence type="predicted"/>
<evidence type="ECO:0000313" key="2">
    <source>
        <dbReference type="Proteomes" id="UP001148662"/>
    </source>
</evidence>
<accession>A0ACC1RIR2</accession>
<dbReference type="Proteomes" id="UP001148662">
    <property type="component" value="Unassembled WGS sequence"/>
</dbReference>
<name>A0ACC1RIR2_9APHY</name>
<keyword evidence="2" id="KW-1185">Reference proteome</keyword>
<sequence>MPTAVSKEAPLKLEFIVVGGGLAGFAVAFTLCKGGHKVRVLEKQATLGAPSSGLRVPPNMSKILKKWVGAEELAKIACLNVATPWYDLETGELMGNAQWKPAVMAETGGDFLMMKHEDVHRLLHRLATEAGAQVEFGVTVQEVQPGDPQPSVVLEDGRTLMADIIVGADGPNSIVRKTVLDVDDDEAEPSGYTAFGGIIPASEITKDPELTMLLQSNEWPVWMGNNRCICAHPVVRKVDCEHGPACSNCPKQKAKSEYAVQLCWPDEDAGTPPDVKESWFDVVPTSSVRFGPLSPLVQRMMDMTKFLYRSRWMKRDGIDYWIDETNRIVLVGEAAHPWFPSGAHGPAMAVEDAVVLGTLFSNLSSEDQIPTFLNAYQEIREGRTTEVNKNEASAAAFCRLPPGPARDARNASMRLSRDEWNDGSDGSMKKEFEGIAGLFGYEAEDAAQEWWVTWGRYGQAARESVQYGFETATVEGMAHLKLDE</sequence>
<evidence type="ECO:0000313" key="1">
    <source>
        <dbReference type="EMBL" id="KAJ3520412.1"/>
    </source>
</evidence>